<protein>
    <submittedName>
        <fullName evidence="5">Class I SAM-dependent methyltransferase</fullName>
    </submittedName>
</protein>
<dbReference type="PANTHER" id="PTHR18895">
    <property type="entry name" value="HEMK METHYLTRANSFERASE"/>
    <property type="match status" value="1"/>
</dbReference>
<dbReference type="PANTHER" id="PTHR18895:SF74">
    <property type="entry name" value="MTRF1L RELEASE FACTOR GLUTAMINE METHYLTRANSFERASE"/>
    <property type="match status" value="1"/>
</dbReference>
<keyword evidence="2" id="KW-0949">S-adenosyl-L-methionine</keyword>
<comment type="caution">
    <text evidence="5">The sequence shown here is derived from an EMBL/GenBank/DDBJ whole genome shotgun (WGS) entry which is preliminary data.</text>
</comment>
<dbReference type="RefSeq" id="WP_094437960.1">
    <property type="nucleotide sequence ID" value="NZ_NKDB02000002.1"/>
</dbReference>
<feature type="domain" description="Methyltransferase small" evidence="4">
    <location>
        <begin position="199"/>
        <end position="316"/>
    </location>
</feature>
<dbReference type="AlphaFoldDB" id="A0A420KAZ8"/>
<evidence type="ECO:0000256" key="3">
    <source>
        <dbReference type="SAM" id="MobiDB-lite"/>
    </source>
</evidence>
<dbReference type="GO" id="GO:0032259">
    <property type="term" value="P:methylation"/>
    <property type="evidence" value="ECO:0007669"/>
    <property type="project" value="UniProtKB-KW"/>
</dbReference>
<evidence type="ECO:0000256" key="1">
    <source>
        <dbReference type="ARBA" id="ARBA00022603"/>
    </source>
</evidence>
<gene>
    <name evidence="5" type="ORF">CE154_010120</name>
</gene>
<dbReference type="InterPro" id="IPR007848">
    <property type="entry name" value="Small_mtfrase_dom"/>
</dbReference>
<dbReference type="Pfam" id="PF05175">
    <property type="entry name" value="MTS"/>
    <property type="match status" value="1"/>
</dbReference>
<sequence>MIEWSERGETRRALWRSESGAPAPRRVQPVDDTVAADTAYRLACEGTALLWRGDFQNARQLLQALMRRADRKSAKAEARAVQKMAEASPAERFHLHRQAQAQRARTLGALLIPVEGDYSIALRRAPDWRAACTEAWGPASGEASVVALRELLGVVGAHEWRKKGVEVPALGGRIHPHYGVFSPVRGEYIDLVAQAPLPGTGLAFDIGTGTGVLAAVLARRGVRRVVATELAPRALACAQDNLRRLGLQDRVELLAADLFPPGRAPLVVCNPPWLPARPSSAIEQAVYDEGSRMLKGFLAGLREHLEPGGEGWLVLSDLAEHLGLRSRDDLLGWIAAAGLRVLERLDTRPRHGKAQDAGDPLHAARAAEVTSLWRLGAAA</sequence>
<dbReference type="Proteomes" id="UP000216225">
    <property type="component" value="Unassembled WGS sequence"/>
</dbReference>
<keyword evidence="1 5" id="KW-0489">Methyltransferase</keyword>
<evidence type="ECO:0000259" key="4">
    <source>
        <dbReference type="Pfam" id="PF05175"/>
    </source>
</evidence>
<dbReference type="InterPro" id="IPR029063">
    <property type="entry name" value="SAM-dependent_MTases_sf"/>
</dbReference>
<dbReference type="GO" id="GO:0036009">
    <property type="term" value="F:protein-glutamine N-methyltransferase activity"/>
    <property type="evidence" value="ECO:0007669"/>
    <property type="project" value="TreeGrafter"/>
</dbReference>
<evidence type="ECO:0000313" key="5">
    <source>
        <dbReference type="EMBL" id="RKJ96386.1"/>
    </source>
</evidence>
<reference evidence="5 6" key="1">
    <citation type="submission" date="2018-09" db="EMBL/GenBank/DDBJ databases">
        <title>Genome comparison of Alicycliphilus sp. BQ1, a polyurethanolytic bacterium, with its closest phylogenetic relatives Alicycliphilus denitrificans BC and K601, unable to attack polyurethane.</title>
        <authorList>
            <person name="Loza-Tavera H."/>
            <person name="Lozano L."/>
            <person name="Cevallos M."/>
            <person name="Maya-Lucas O."/>
            <person name="Garcia-Mena J."/>
            <person name="Hernandez J."/>
        </authorList>
    </citation>
    <scope>NUCLEOTIDE SEQUENCE [LARGE SCALE GENOMIC DNA]</scope>
    <source>
        <strain evidence="5 6">BQ1</strain>
    </source>
</reference>
<feature type="region of interest" description="Disordered" evidence="3">
    <location>
        <begin position="1"/>
        <end position="27"/>
    </location>
</feature>
<organism evidence="5 6">
    <name type="scientific">Alicycliphilus denitrificans</name>
    <dbReference type="NCBI Taxonomy" id="179636"/>
    <lineage>
        <taxon>Bacteria</taxon>
        <taxon>Pseudomonadati</taxon>
        <taxon>Pseudomonadota</taxon>
        <taxon>Betaproteobacteria</taxon>
        <taxon>Burkholderiales</taxon>
        <taxon>Comamonadaceae</taxon>
        <taxon>Alicycliphilus</taxon>
    </lineage>
</organism>
<dbReference type="InterPro" id="IPR050320">
    <property type="entry name" value="N5-glutamine_MTase"/>
</dbReference>
<accession>A0A420KAZ8</accession>
<name>A0A420KAZ8_9BURK</name>
<evidence type="ECO:0000313" key="6">
    <source>
        <dbReference type="Proteomes" id="UP000216225"/>
    </source>
</evidence>
<evidence type="ECO:0000256" key="2">
    <source>
        <dbReference type="ARBA" id="ARBA00022691"/>
    </source>
</evidence>
<dbReference type="SUPFAM" id="SSF53335">
    <property type="entry name" value="S-adenosyl-L-methionine-dependent methyltransferases"/>
    <property type="match status" value="1"/>
</dbReference>
<keyword evidence="5" id="KW-0808">Transferase</keyword>
<dbReference type="Gene3D" id="3.40.50.150">
    <property type="entry name" value="Vaccinia Virus protein VP39"/>
    <property type="match status" value="1"/>
</dbReference>
<dbReference type="CDD" id="cd02440">
    <property type="entry name" value="AdoMet_MTases"/>
    <property type="match status" value="1"/>
</dbReference>
<proteinExistence type="predicted"/>
<feature type="compositionally biased region" description="Basic and acidic residues" evidence="3">
    <location>
        <begin position="1"/>
        <end position="12"/>
    </location>
</feature>
<dbReference type="EMBL" id="NKDB02000002">
    <property type="protein sequence ID" value="RKJ96386.1"/>
    <property type="molecule type" value="Genomic_DNA"/>
</dbReference>